<evidence type="ECO:0000313" key="1">
    <source>
        <dbReference type="EMBL" id="ROR72603.1"/>
    </source>
</evidence>
<dbReference type="RefSeq" id="WP_123303146.1">
    <property type="nucleotide sequence ID" value="NZ_RKHK01000001.1"/>
</dbReference>
<evidence type="ECO:0000313" key="2">
    <source>
        <dbReference type="Proteomes" id="UP000280668"/>
    </source>
</evidence>
<dbReference type="InterPro" id="IPR019587">
    <property type="entry name" value="Polyketide_cyclase/dehydratase"/>
</dbReference>
<proteinExistence type="predicted"/>
<keyword evidence="2" id="KW-1185">Reference proteome</keyword>
<dbReference type="SUPFAM" id="SSF55961">
    <property type="entry name" value="Bet v1-like"/>
    <property type="match status" value="1"/>
</dbReference>
<sequence length="164" mass="18198">MPQVSAEAWVPIPPEQAFAVSQTTGELRLSWDPFIRRQYFLDGATRPAKGVRTYTRARLGPAMISSYASYRPPTSVGMAMEKGPWFFRTFGGGWRFASEDRDGVSGARATWKYSYSIRPSWLAFVAHPIGNWLLGREIDRRIAAFARACRSPGTVTAALDASSS</sequence>
<name>A0A3N2BBG5_9MICO</name>
<dbReference type="InterPro" id="IPR023393">
    <property type="entry name" value="START-like_dom_sf"/>
</dbReference>
<dbReference type="EMBL" id="RKHK01000001">
    <property type="protein sequence ID" value="ROR72603.1"/>
    <property type="molecule type" value="Genomic_DNA"/>
</dbReference>
<reference evidence="1 2" key="1">
    <citation type="submission" date="2018-11" db="EMBL/GenBank/DDBJ databases">
        <title>Sequencing the genomes of 1000 actinobacteria strains.</title>
        <authorList>
            <person name="Klenk H.-P."/>
        </authorList>
    </citation>
    <scope>NUCLEOTIDE SEQUENCE [LARGE SCALE GENOMIC DNA]</scope>
    <source>
        <strain evidence="1 2">DSM 11294</strain>
    </source>
</reference>
<dbReference type="Pfam" id="PF10604">
    <property type="entry name" value="Polyketide_cyc2"/>
    <property type="match status" value="1"/>
</dbReference>
<dbReference type="OrthoDB" id="197829at2"/>
<gene>
    <name evidence="1" type="ORF">EDD31_0959</name>
</gene>
<dbReference type="Gene3D" id="3.30.530.20">
    <property type="match status" value="1"/>
</dbReference>
<accession>A0A3N2BBG5</accession>
<comment type="caution">
    <text evidence="1">The sequence shown here is derived from an EMBL/GenBank/DDBJ whole genome shotgun (WGS) entry which is preliminary data.</text>
</comment>
<dbReference type="AlphaFoldDB" id="A0A3N2BBG5"/>
<protein>
    <submittedName>
        <fullName evidence="1">Polyketide cyclase/dehydrase/lipid transport protein</fullName>
    </submittedName>
</protein>
<organism evidence="1 2">
    <name type="scientific">Bogoriella caseilytica</name>
    <dbReference type="NCBI Taxonomy" id="56055"/>
    <lineage>
        <taxon>Bacteria</taxon>
        <taxon>Bacillati</taxon>
        <taxon>Actinomycetota</taxon>
        <taxon>Actinomycetes</taxon>
        <taxon>Micrococcales</taxon>
        <taxon>Bogoriellaceae</taxon>
        <taxon>Bogoriella</taxon>
    </lineage>
</organism>
<dbReference type="Proteomes" id="UP000280668">
    <property type="component" value="Unassembled WGS sequence"/>
</dbReference>
<dbReference type="CDD" id="cd07812">
    <property type="entry name" value="SRPBCC"/>
    <property type="match status" value="1"/>
</dbReference>